<protein>
    <recommendedName>
        <fullName evidence="4">Transglycosylase-like protein with SLT domain</fullName>
    </recommendedName>
</protein>
<evidence type="ECO:0008006" key="4">
    <source>
        <dbReference type="Google" id="ProtNLM"/>
    </source>
</evidence>
<dbReference type="InterPro" id="IPR023346">
    <property type="entry name" value="Lysozyme-like_dom_sf"/>
</dbReference>
<dbReference type="SUPFAM" id="SSF53955">
    <property type="entry name" value="Lysozyme-like"/>
    <property type="match status" value="1"/>
</dbReference>
<name>A0A368Z5M6_9RHOB</name>
<dbReference type="RefSeq" id="WP_114348499.1">
    <property type="nucleotide sequence ID" value="NZ_QPJL01000004.1"/>
</dbReference>
<dbReference type="EMBL" id="QPJL01000004">
    <property type="protein sequence ID" value="RCW86786.1"/>
    <property type="molecule type" value="Genomic_DNA"/>
</dbReference>
<evidence type="ECO:0000313" key="2">
    <source>
        <dbReference type="EMBL" id="RCW86786.1"/>
    </source>
</evidence>
<evidence type="ECO:0000256" key="1">
    <source>
        <dbReference type="SAM" id="MobiDB-lite"/>
    </source>
</evidence>
<reference evidence="2 3" key="1">
    <citation type="submission" date="2018-07" db="EMBL/GenBank/DDBJ databases">
        <title>Genomic Encyclopedia of Type Strains, Phase III (KMG-III): the genomes of soil and plant-associated and newly described type strains.</title>
        <authorList>
            <person name="Whitman W."/>
        </authorList>
    </citation>
    <scope>NUCLEOTIDE SEQUENCE [LARGE SCALE GENOMIC DNA]</scope>
    <source>
        <strain evidence="2 3">CECT 8525</strain>
    </source>
</reference>
<keyword evidence="3" id="KW-1185">Reference proteome</keyword>
<dbReference type="AlphaFoldDB" id="A0A368Z5M6"/>
<gene>
    <name evidence="2" type="ORF">DFP89_104173</name>
</gene>
<sequence length="269" mass="29296">MLSRLILLSVAIPAFLLLRTVALALPSAEICEWAAQQAAQESGVPVDILGALTLTETGRRMDGVVRPWAWSANSEGEGTWFDDPDTAIAFAEDRVAQGRLNLDIGCFQLNYRWHGENFASVAQMFDPLENARYAARFVRQLYTETGDWRIAAGAFHSRTQVHAQRYLARFDTLRDMLRERGFQGLSGSPETYNSFAGIDSGQRQRVRERVMLLGAPLGSPRTGQPGSLAVLASGRSPLAPGGTPMVAVRLASPDAGTGRPSLWQQAAPP</sequence>
<organism evidence="2 3">
    <name type="scientific">Paracoccus lutimaris</name>
    <dbReference type="NCBI Taxonomy" id="1490030"/>
    <lineage>
        <taxon>Bacteria</taxon>
        <taxon>Pseudomonadati</taxon>
        <taxon>Pseudomonadota</taxon>
        <taxon>Alphaproteobacteria</taxon>
        <taxon>Rhodobacterales</taxon>
        <taxon>Paracoccaceae</taxon>
        <taxon>Paracoccus</taxon>
    </lineage>
</organism>
<comment type="caution">
    <text evidence="2">The sequence shown here is derived from an EMBL/GenBank/DDBJ whole genome shotgun (WGS) entry which is preliminary data.</text>
</comment>
<dbReference type="OrthoDB" id="5945995at2"/>
<proteinExistence type="predicted"/>
<accession>A0A368Z5M6</accession>
<evidence type="ECO:0000313" key="3">
    <source>
        <dbReference type="Proteomes" id="UP000253345"/>
    </source>
</evidence>
<dbReference type="Proteomes" id="UP000253345">
    <property type="component" value="Unassembled WGS sequence"/>
</dbReference>
<feature type="region of interest" description="Disordered" evidence="1">
    <location>
        <begin position="243"/>
        <end position="269"/>
    </location>
</feature>